<keyword evidence="1" id="KW-0614">Plasmid</keyword>
<reference evidence="1 2" key="1">
    <citation type="journal article" date="2003" name="DNA Res.">
        <title>Structural analysis of four large plasmids harboring in a unicellular cyanobacterium, Synechocystis sp. PCC 6803.</title>
        <authorList>
            <person name="Kaneko T."/>
            <person name="Nakamura Y."/>
            <person name="Sasamoto S."/>
            <person name="Watanabe A."/>
            <person name="Kohara M."/>
            <person name="Matsumoto M."/>
            <person name="Shimpo S."/>
            <person name="Yamada M."/>
            <person name="Tabata S."/>
        </authorList>
    </citation>
    <scope>NUCLEOTIDE SEQUENCE [LARGE SCALE GENOMIC DNA]</scope>
    <source>
        <strain evidence="2">ATCC 27184 / PCC 6803 / Kazusa</strain>
    </source>
</reference>
<accession>Q6ZEQ9</accession>
<dbReference type="EnsemblBacteria" id="BAD01841">
    <property type="protein sequence ID" value="BAD01841"/>
    <property type="gene ID" value="BAD01841"/>
</dbReference>
<dbReference type="Proteomes" id="UP000001425">
    <property type="component" value="Plasmid pSYSM"/>
</dbReference>
<dbReference type="KEGG" id="syn:slr5071"/>
<dbReference type="AlphaFoldDB" id="Q6ZEQ9"/>
<sequence length="114" mass="12605">MDDRDLVKIFKVKLSEQGIRQTEVCQEAGKPQSHLSKLLCGGKSPNLQTLLDFINATDRLYPGFADQYWLAVAGRPTIRTLVDSMDSTELAVLLKVVGDRVAEAKLKAPMMEVA</sequence>
<gene>
    <name evidence="1" type="ordered locus">slr5071</name>
</gene>
<dbReference type="InParanoid" id="Q6ZEQ9"/>
<dbReference type="EMBL" id="AP004310">
    <property type="protein sequence ID" value="BAD01841.1"/>
    <property type="molecule type" value="Genomic_DNA"/>
</dbReference>
<organism evidence="1 2">
    <name type="scientific">Synechocystis sp. (strain ATCC 27184 / PCC 6803 / Kazusa)</name>
    <dbReference type="NCBI Taxonomy" id="1111708"/>
    <lineage>
        <taxon>Bacteria</taxon>
        <taxon>Bacillati</taxon>
        <taxon>Cyanobacteriota</taxon>
        <taxon>Cyanophyceae</taxon>
        <taxon>Synechococcales</taxon>
        <taxon>Merismopediaceae</taxon>
        <taxon>Synechocystis</taxon>
    </lineage>
</organism>
<dbReference type="InterPro" id="IPR010982">
    <property type="entry name" value="Lambda_DNA-bd_dom_sf"/>
</dbReference>
<keyword evidence="2" id="KW-1185">Reference proteome</keyword>
<geneLocation type="plasmid" evidence="1 2">
    <name>pSYSM</name>
</geneLocation>
<dbReference type="GO" id="GO:0003677">
    <property type="term" value="F:DNA binding"/>
    <property type="evidence" value="ECO:0007669"/>
    <property type="project" value="InterPro"/>
</dbReference>
<dbReference type="SUPFAM" id="SSF47413">
    <property type="entry name" value="lambda repressor-like DNA-binding domains"/>
    <property type="match status" value="1"/>
</dbReference>
<dbReference type="CDD" id="cd00093">
    <property type="entry name" value="HTH_XRE"/>
    <property type="match status" value="1"/>
</dbReference>
<evidence type="ECO:0000313" key="1">
    <source>
        <dbReference type="EMBL" id="BAD01841.1"/>
    </source>
</evidence>
<dbReference type="InterPro" id="IPR001387">
    <property type="entry name" value="Cro/C1-type_HTH"/>
</dbReference>
<name>Q6ZEQ9_SYNY3</name>
<protein>
    <submittedName>
        <fullName evidence="1">Uncharacterized protein</fullName>
    </submittedName>
</protein>
<evidence type="ECO:0000313" key="2">
    <source>
        <dbReference type="Proteomes" id="UP000001425"/>
    </source>
</evidence>
<proteinExistence type="predicted"/>